<dbReference type="PANTHER" id="PTHR47623">
    <property type="entry name" value="OS09G0287300 PROTEIN"/>
    <property type="match status" value="1"/>
</dbReference>
<dbReference type="AlphaFoldDB" id="A0AAJ1WZX2"/>
<dbReference type="Proteomes" id="UP001239215">
    <property type="component" value="Unassembled WGS sequence"/>
</dbReference>
<keyword evidence="2" id="KW-0378">Hydrolase</keyword>
<feature type="region of interest" description="Disordered" evidence="1">
    <location>
        <begin position="23"/>
        <end position="52"/>
    </location>
</feature>
<evidence type="ECO:0000313" key="2">
    <source>
        <dbReference type="EMBL" id="MDQ1104048.1"/>
    </source>
</evidence>
<comment type="caution">
    <text evidence="2">The sequence shown here is derived from an EMBL/GenBank/DDBJ whole genome shotgun (WGS) entry which is preliminary data.</text>
</comment>
<dbReference type="SMART" id="SM00855">
    <property type="entry name" value="PGAM"/>
    <property type="match status" value="1"/>
</dbReference>
<accession>A0AAJ1WZX2</accession>
<dbReference type="PANTHER" id="PTHR47623:SF1">
    <property type="entry name" value="OS09G0287300 PROTEIN"/>
    <property type="match status" value="1"/>
</dbReference>
<dbReference type="EC" id="3.1.3.-" evidence="2"/>
<dbReference type="Pfam" id="PF00300">
    <property type="entry name" value="His_Phos_1"/>
    <property type="match status" value="1"/>
</dbReference>
<sequence length="223" mass="23590">MVPREAEPPSHESGISVAHRTIPARPIGGLGGHGLDRGGTLDPVSDSEPLTDPPAVRRLVVLRHGTATGAAASDHERDLTDQGRAEATGVGRWLRTEGHLPDRALVSDARRTRRTWEELAAAGNLLDVPVEHAPALYSAGPESALDLVRATDAGVGTLLLVGHNPTVASLAHLLHDGRGSERAALRMAQGYPPAAVTVLAVPVPWRELAWGLARLVDFRSPRP</sequence>
<reference evidence="2" key="1">
    <citation type="submission" date="2023-07" db="EMBL/GenBank/DDBJ databases">
        <title>Functional and genomic diversity of the sorghum phyllosphere microbiome.</title>
        <authorList>
            <person name="Shade A."/>
        </authorList>
    </citation>
    <scope>NUCLEOTIDE SEQUENCE</scope>
    <source>
        <strain evidence="2">SORGH_AS_1067</strain>
    </source>
</reference>
<dbReference type="SUPFAM" id="SSF53254">
    <property type="entry name" value="Phosphoglycerate mutase-like"/>
    <property type="match status" value="1"/>
</dbReference>
<organism evidence="2 3">
    <name type="scientific">Nocardioides zeae</name>
    <dbReference type="NCBI Taxonomy" id="1457234"/>
    <lineage>
        <taxon>Bacteria</taxon>
        <taxon>Bacillati</taxon>
        <taxon>Actinomycetota</taxon>
        <taxon>Actinomycetes</taxon>
        <taxon>Propionibacteriales</taxon>
        <taxon>Nocardioidaceae</taxon>
        <taxon>Nocardioides</taxon>
    </lineage>
</organism>
<evidence type="ECO:0000313" key="3">
    <source>
        <dbReference type="Proteomes" id="UP001239215"/>
    </source>
</evidence>
<dbReference type="EMBL" id="JAUTAN010000001">
    <property type="protein sequence ID" value="MDQ1104048.1"/>
    <property type="molecule type" value="Genomic_DNA"/>
</dbReference>
<evidence type="ECO:0000256" key="1">
    <source>
        <dbReference type="SAM" id="MobiDB-lite"/>
    </source>
</evidence>
<proteinExistence type="predicted"/>
<dbReference type="InterPro" id="IPR013078">
    <property type="entry name" value="His_Pase_superF_clade-1"/>
</dbReference>
<name>A0AAJ1WZX2_9ACTN</name>
<protein>
    <submittedName>
        <fullName evidence="2">Phosphohistidine phosphatase</fullName>
        <ecNumber evidence="2">3.1.3.-</ecNumber>
    </submittedName>
</protein>
<dbReference type="CDD" id="cd07040">
    <property type="entry name" value="HP"/>
    <property type="match status" value="1"/>
</dbReference>
<dbReference type="InterPro" id="IPR029033">
    <property type="entry name" value="His_PPase_superfam"/>
</dbReference>
<dbReference type="GO" id="GO:0016787">
    <property type="term" value="F:hydrolase activity"/>
    <property type="evidence" value="ECO:0007669"/>
    <property type="project" value="UniProtKB-KW"/>
</dbReference>
<gene>
    <name evidence="2" type="ORF">QE405_001332</name>
</gene>
<dbReference type="Gene3D" id="3.40.50.1240">
    <property type="entry name" value="Phosphoglycerate mutase-like"/>
    <property type="match status" value="1"/>
</dbReference>